<evidence type="ECO:0000256" key="8">
    <source>
        <dbReference type="ARBA" id="ARBA00023224"/>
    </source>
</evidence>
<accession>A0A2G8KUM8</accession>
<keyword evidence="4 9" id="KW-1133">Transmembrane helix</keyword>
<feature type="transmembrane region" description="Helical" evidence="9">
    <location>
        <begin position="134"/>
        <end position="153"/>
    </location>
</feature>
<dbReference type="EMBL" id="MRZV01000359">
    <property type="protein sequence ID" value="PIK51713.1"/>
    <property type="molecule type" value="Genomic_DNA"/>
</dbReference>
<keyword evidence="5" id="KW-0297">G-protein coupled receptor</keyword>
<dbReference type="PROSITE" id="PS50262">
    <property type="entry name" value="G_PROTEIN_RECEP_F1_2"/>
    <property type="match status" value="1"/>
</dbReference>
<comment type="caution">
    <text evidence="11">The sequence shown here is derived from an EMBL/GenBank/DDBJ whole genome shotgun (WGS) entry which is preliminary data.</text>
</comment>
<dbReference type="OrthoDB" id="5957871at2759"/>
<dbReference type="InterPro" id="IPR017452">
    <property type="entry name" value="GPCR_Rhodpsn_7TM"/>
</dbReference>
<name>A0A2G8KUM8_STIJA</name>
<evidence type="ECO:0000256" key="5">
    <source>
        <dbReference type="ARBA" id="ARBA00023040"/>
    </source>
</evidence>
<sequence>MIYCYGSIALEIRKSQSKIDTFRRRVRSSIRRLTGRESNRGIQEDPEISSSQVFEIEDKAKPKNESSADKSEGVCIINWDQYEKEYQEICYTLRRAGSTMDPPSFTSKRSKVKSKSTVQKRDQKLRSVLGADKLVAIAGALVIITTLVCWTPYNILKIAMCLSDEVNPSDHVWIICRFLTHANSAIDPLIYSMFNRGLHTALVRSYKCIFERIRYSCNTGH</sequence>
<evidence type="ECO:0000259" key="10">
    <source>
        <dbReference type="PROSITE" id="PS50262"/>
    </source>
</evidence>
<dbReference type="PRINTS" id="PR00237">
    <property type="entry name" value="GPCRRHODOPSN"/>
</dbReference>
<evidence type="ECO:0000256" key="3">
    <source>
        <dbReference type="ARBA" id="ARBA00022692"/>
    </source>
</evidence>
<gene>
    <name evidence="11" type="ORF">BSL78_11386</name>
</gene>
<keyword evidence="7 11" id="KW-0675">Receptor</keyword>
<dbReference type="STRING" id="307972.A0A2G8KUM8"/>
<evidence type="ECO:0000256" key="1">
    <source>
        <dbReference type="ARBA" id="ARBA00004651"/>
    </source>
</evidence>
<dbReference type="Gene3D" id="1.20.1070.10">
    <property type="entry name" value="Rhodopsin 7-helix transmembrane proteins"/>
    <property type="match status" value="1"/>
</dbReference>
<dbReference type="CDD" id="cd00637">
    <property type="entry name" value="7tm_classA_rhodopsin-like"/>
    <property type="match status" value="1"/>
</dbReference>
<keyword evidence="8" id="KW-0807">Transducer</keyword>
<dbReference type="GO" id="GO:0004930">
    <property type="term" value="F:G protein-coupled receptor activity"/>
    <property type="evidence" value="ECO:0007669"/>
    <property type="project" value="UniProtKB-KW"/>
</dbReference>
<evidence type="ECO:0000313" key="11">
    <source>
        <dbReference type="EMBL" id="PIK51713.1"/>
    </source>
</evidence>
<dbReference type="PANTHER" id="PTHR24248">
    <property type="entry name" value="ADRENERGIC RECEPTOR-RELATED G-PROTEIN COUPLED RECEPTOR"/>
    <property type="match status" value="1"/>
</dbReference>
<keyword evidence="12" id="KW-1185">Reference proteome</keyword>
<keyword evidence="2" id="KW-1003">Cell membrane</keyword>
<dbReference type="Proteomes" id="UP000230750">
    <property type="component" value="Unassembled WGS sequence"/>
</dbReference>
<dbReference type="Pfam" id="PF00001">
    <property type="entry name" value="7tm_1"/>
    <property type="match status" value="1"/>
</dbReference>
<evidence type="ECO:0000256" key="2">
    <source>
        <dbReference type="ARBA" id="ARBA00022475"/>
    </source>
</evidence>
<evidence type="ECO:0000313" key="12">
    <source>
        <dbReference type="Proteomes" id="UP000230750"/>
    </source>
</evidence>
<dbReference type="AlphaFoldDB" id="A0A2G8KUM8"/>
<evidence type="ECO:0000256" key="9">
    <source>
        <dbReference type="SAM" id="Phobius"/>
    </source>
</evidence>
<dbReference type="GO" id="GO:0005886">
    <property type="term" value="C:plasma membrane"/>
    <property type="evidence" value="ECO:0007669"/>
    <property type="project" value="UniProtKB-SubCell"/>
</dbReference>
<organism evidence="11 12">
    <name type="scientific">Stichopus japonicus</name>
    <name type="common">Sea cucumber</name>
    <dbReference type="NCBI Taxonomy" id="307972"/>
    <lineage>
        <taxon>Eukaryota</taxon>
        <taxon>Metazoa</taxon>
        <taxon>Echinodermata</taxon>
        <taxon>Eleutherozoa</taxon>
        <taxon>Echinozoa</taxon>
        <taxon>Holothuroidea</taxon>
        <taxon>Aspidochirotacea</taxon>
        <taxon>Aspidochirotida</taxon>
        <taxon>Stichopodidae</taxon>
        <taxon>Apostichopus</taxon>
    </lineage>
</organism>
<dbReference type="SUPFAM" id="SSF81321">
    <property type="entry name" value="Family A G protein-coupled receptor-like"/>
    <property type="match status" value="1"/>
</dbReference>
<feature type="domain" description="G-protein coupled receptors family 1 profile" evidence="10">
    <location>
        <begin position="1"/>
        <end position="191"/>
    </location>
</feature>
<dbReference type="InterPro" id="IPR000276">
    <property type="entry name" value="GPCR_Rhodpsn"/>
</dbReference>
<evidence type="ECO:0000256" key="7">
    <source>
        <dbReference type="ARBA" id="ARBA00023170"/>
    </source>
</evidence>
<evidence type="ECO:0000256" key="6">
    <source>
        <dbReference type="ARBA" id="ARBA00023136"/>
    </source>
</evidence>
<comment type="subcellular location">
    <subcellularLocation>
        <location evidence="1">Cell membrane</location>
        <topology evidence="1">Multi-pass membrane protein</topology>
    </subcellularLocation>
</comment>
<keyword evidence="6 9" id="KW-0472">Membrane</keyword>
<protein>
    <submittedName>
        <fullName evidence="11">Putative 5-hydroxytryptamine receptor 1A-like</fullName>
    </submittedName>
</protein>
<reference evidence="11 12" key="1">
    <citation type="journal article" date="2017" name="PLoS Biol.">
        <title>The sea cucumber genome provides insights into morphological evolution and visceral regeneration.</title>
        <authorList>
            <person name="Zhang X."/>
            <person name="Sun L."/>
            <person name="Yuan J."/>
            <person name="Sun Y."/>
            <person name="Gao Y."/>
            <person name="Zhang L."/>
            <person name="Li S."/>
            <person name="Dai H."/>
            <person name="Hamel J.F."/>
            <person name="Liu C."/>
            <person name="Yu Y."/>
            <person name="Liu S."/>
            <person name="Lin W."/>
            <person name="Guo K."/>
            <person name="Jin S."/>
            <person name="Xu P."/>
            <person name="Storey K.B."/>
            <person name="Huan P."/>
            <person name="Zhang T."/>
            <person name="Zhou Y."/>
            <person name="Zhang J."/>
            <person name="Lin C."/>
            <person name="Li X."/>
            <person name="Xing L."/>
            <person name="Huo D."/>
            <person name="Sun M."/>
            <person name="Wang L."/>
            <person name="Mercier A."/>
            <person name="Li F."/>
            <person name="Yang H."/>
            <person name="Xiang J."/>
        </authorList>
    </citation>
    <scope>NUCLEOTIDE SEQUENCE [LARGE SCALE GENOMIC DNA]</scope>
    <source>
        <strain evidence="11">Shaxun</strain>
        <tissue evidence="11">Muscle</tissue>
    </source>
</reference>
<evidence type="ECO:0000256" key="4">
    <source>
        <dbReference type="ARBA" id="ARBA00022989"/>
    </source>
</evidence>
<keyword evidence="3 9" id="KW-0812">Transmembrane</keyword>
<proteinExistence type="predicted"/>